<feature type="region of interest" description="Disordered" evidence="11">
    <location>
        <begin position="164"/>
        <end position="220"/>
    </location>
</feature>
<dbReference type="GO" id="GO:0005814">
    <property type="term" value="C:centriole"/>
    <property type="evidence" value="ECO:0007669"/>
    <property type="project" value="UniProtKB-SubCell"/>
</dbReference>
<sequence>MSANTVLEGKAEVFGERLSALHARTHGGSYLARCLCAWRGEAARIRAERSKNVTAGDHARRKLMSRTLGAWRGETRQRINSRGRKEADLKLHAISKEIIGRYETELSSTRAALDDAISQIALEKARQREMEEGMRRTLLRGMSAMNMEAMRLMTEARDAGEDEFGLSGTTATTGTRYSAGGTDAPSFGARAAAGAAHHSRLSEEWPRPLTPPRPAVPSSR</sequence>
<comment type="similarity">
    <text evidence="2">Belongs to the POC5 family.</text>
</comment>
<accession>D8LGW6</accession>
<feature type="compositionally biased region" description="Pro residues" evidence="11">
    <location>
        <begin position="208"/>
        <end position="220"/>
    </location>
</feature>
<evidence type="ECO:0000256" key="2">
    <source>
        <dbReference type="ARBA" id="ARBA00010411"/>
    </source>
</evidence>
<evidence type="ECO:0000256" key="3">
    <source>
        <dbReference type="ARBA" id="ARBA00014910"/>
    </source>
</evidence>
<organism evidence="12 13">
    <name type="scientific">Ectocarpus siliculosus</name>
    <name type="common">Brown alga</name>
    <name type="synonym">Conferva siliculosa</name>
    <dbReference type="NCBI Taxonomy" id="2880"/>
    <lineage>
        <taxon>Eukaryota</taxon>
        <taxon>Sar</taxon>
        <taxon>Stramenopiles</taxon>
        <taxon>Ochrophyta</taxon>
        <taxon>PX clade</taxon>
        <taxon>Phaeophyceae</taxon>
        <taxon>Ectocarpales</taxon>
        <taxon>Ectocarpaceae</taxon>
        <taxon>Ectocarpus</taxon>
    </lineage>
</organism>
<dbReference type="AlphaFoldDB" id="D8LGW6"/>
<evidence type="ECO:0000256" key="1">
    <source>
        <dbReference type="ARBA" id="ARBA00004114"/>
    </source>
</evidence>
<comment type="function">
    <text evidence="10">Essential for the assembly of the distal half of centrioles, required for centriole elongation. Acts as a negative regulator of centriole elongation.</text>
</comment>
<proteinExistence type="inferred from homology"/>
<reference evidence="12 13" key="1">
    <citation type="journal article" date="2010" name="Nature">
        <title>The Ectocarpus genome and the independent evolution of multicellularity in brown algae.</title>
        <authorList>
            <person name="Cock J.M."/>
            <person name="Sterck L."/>
            <person name="Rouze P."/>
            <person name="Scornet D."/>
            <person name="Allen A.E."/>
            <person name="Amoutzias G."/>
            <person name="Anthouard V."/>
            <person name="Artiguenave F."/>
            <person name="Aury J.M."/>
            <person name="Badger J.H."/>
            <person name="Beszteri B."/>
            <person name="Billiau K."/>
            <person name="Bonnet E."/>
            <person name="Bothwell J.H."/>
            <person name="Bowler C."/>
            <person name="Boyen C."/>
            <person name="Brownlee C."/>
            <person name="Carrano C.J."/>
            <person name="Charrier B."/>
            <person name="Cho G.Y."/>
            <person name="Coelho S.M."/>
            <person name="Collen J."/>
            <person name="Corre E."/>
            <person name="Da Silva C."/>
            <person name="Delage L."/>
            <person name="Delaroque N."/>
            <person name="Dittami S.M."/>
            <person name="Doulbeau S."/>
            <person name="Elias M."/>
            <person name="Farnham G."/>
            <person name="Gachon C.M."/>
            <person name="Gschloessl B."/>
            <person name="Heesch S."/>
            <person name="Jabbari K."/>
            <person name="Jubin C."/>
            <person name="Kawai H."/>
            <person name="Kimura K."/>
            <person name="Kloareg B."/>
            <person name="Kupper F.C."/>
            <person name="Lang D."/>
            <person name="Le Bail A."/>
            <person name="Leblanc C."/>
            <person name="Lerouge P."/>
            <person name="Lohr M."/>
            <person name="Lopez P.J."/>
            <person name="Martens C."/>
            <person name="Maumus F."/>
            <person name="Michel G."/>
            <person name="Miranda-Saavedra D."/>
            <person name="Morales J."/>
            <person name="Moreau H."/>
            <person name="Motomura T."/>
            <person name="Nagasato C."/>
            <person name="Napoli C.A."/>
            <person name="Nelson D.R."/>
            <person name="Nyvall-Collen P."/>
            <person name="Peters A.F."/>
            <person name="Pommier C."/>
            <person name="Potin P."/>
            <person name="Poulain J."/>
            <person name="Quesneville H."/>
            <person name="Read B."/>
            <person name="Rensing S.A."/>
            <person name="Ritter A."/>
            <person name="Rousvoal S."/>
            <person name="Samanta M."/>
            <person name="Samson G."/>
            <person name="Schroeder D.C."/>
            <person name="Segurens B."/>
            <person name="Strittmatter M."/>
            <person name="Tonon T."/>
            <person name="Tregear J.W."/>
            <person name="Valentin K."/>
            <person name="von Dassow P."/>
            <person name="Yamagishi T."/>
            <person name="Van de Peer Y."/>
            <person name="Wincker P."/>
        </authorList>
    </citation>
    <scope>NUCLEOTIDE SEQUENCE [LARGE SCALE GENOMIC DNA]</scope>
    <source>
        <strain evidence="13">Ec32 / CCAP1310/4</strain>
    </source>
</reference>
<dbReference type="InParanoid" id="D8LGW6"/>
<keyword evidence="5" id="KW-0677">Repeat</keyword>
<evidence type="ECO:0000256" key="10">
    <source>
        <dbReference type="ARBA" id="ARBA00049959"/>
    </source>
</evidence>
<dbReference type="EMBL" id="FN649760">
    <property type="protein sequence ID" value="CBN75819.1"/>
    <property type="molecule type" value="Genomic_DNA"/>
</dbReference>
<dbReference type="OrthoDB" id="68908at2759"/>
<dbReference type="PANTHER" id="PTHR28618:SF1">
    <property type="entry name" value="CENTROSOMAL PROTEIN POC5"/>
    <property type="match status" value="1"/>
</dbReference>
<comment type="subcellular location">
    <subcellularLocation>
        <location evidence="1">Cytoplasm</location>
        <location evidence="1">Cytoskeleton</location>
        <location evidence="1">Microtubule organizing center</location>
        <location evidence="1">Centrosome</location>
        <location evidence="1">Centriole</location>
    </subcellularLocation>
</comment>
<evidence type="ECO:0000256" key="6">
    <source>
        <dbReference type="ARBA" id="ARBA00023054"/>
    </source>
</evidence>
<protein>
    <recommendedName>
        <fullName evidence="3">Centrosomal protein POC5</fullName>
    </recommendedName>
    <alternativeName>
        <fullName evidence="9">Protein of centriole 5</fullName>
    </alternativeName>
</protein>
<feature type="compositionally biased region" description="Polar residues" evidence="11">
    <location>
        <begin position="167"/>
        <end position="176"/>
    </location>
</feature>
<dbReference type="PANTHER" id="PTHR28618">
    <property type="entry name" value="CENTROSOMAL PROTEIN POC5"/>
    <property type="match status" value="1"/>
</dbReference>
<evidence type="ECO:0000313" key="12">
    <source>
        <dbReference type="EMBL" id="CBN75819.1"/>
    </source>
</evidence>
<name>D8LGW6_ECTSI</name>
<dbReference type="Proteomes" id="UP000002630">
    <property type="component" value="Unassembled WGS sequence"/>
</dbReference>
<evidence type="ECO:0000313" key="13">
    <source>
        <dbReference type="Proteomes" id="UP000002630"/>
    </source>
</evidence>
<dbReference type="InterPro" id="IPR033351">
    <property type="entry name" value="POC5"/>
</dbReference>
<evidence type="ECO:0000256" key="4">
    <source>
        <dbReference type="ARBA" id="ARBA00022490"/>
    </source>
</evidence>
<keyword evidence="13" id="KW-1185">Reference proteome</keyword>
<evidence type="ECO:0000256" key="8">
    <source>
        <dbReference type="ARBA" id="ARBA00023306"/>
    </source>
</evidence>
<feature type="compositionally biased region" description="Low complexity" evidence="11">
    <location>
        <begin position="184"/>
        <end position="196"/>
    </location>
</feature>
<evidence type="ECO:0000256" key="11">
    <source>
        <dbReference type="SAM" id="MobiDB-lite"/>
    </source>
</evidence>
<keyword evidence="7" id="KW-0206">Cytoskeleton</keyword>
<gene>
    <name evidence="12" type="ORF">Esi_0181_0068</name>
</gene>
<keyword evidence="6" id="KW-0175">Coiled coil</keyword>
<evidence type="ECO:0000256" key="5">
    <source>
        <dbReference type="ARBA" id="ARBA00022737"/>
    </source>
</evidence>
<keyword evidence="8" id="KW-0131">Cell cycle</keyword>
<evidence type="ECO:0000256" key="7">
    <source>
        <dbReference type="ARBA" id="ARBA00023212"/>
    </source>
</evidence>
<keyword evidence="4" id="KW-0963">Cytoplasm</keyword>
<evidence type="ECO:0000256" key="9">
    <source>
        <dbReference type="ARBA" id="ARBA00031694"/>
    </source>
</evidence>